<dbReference type="Gene3D" id="2.30.30.40">
    <property type="entry name" value="SH3 Domains"/>
    <property type="match status" value="1"/>
</dbReference>
<protein>
    <recommendedName>
        <fullName evidence="4">SH3b domain-containing protein</fullName>
    </recommendedName>
</protein>
<dbReference type="PROSITE" id="PS51257">
    <property type="entry name" value="PROKAR_LIPOPROTEIN"/>
    <property type="match status" value="1"/>
</dbReference>
<dbReference type="RefSeq" id="WP_119592302.1">
    <property type="nucleotide sequence ID" value="NZ_QXFM01000064.1"/>
</dbReference>
<evidence type="ECO:0000313" key="3">
    <source>
        <dbReference type="Proteomes" id="UP000265366"/>
    </source>
</evidence>
<evidence type="ECO:0008006" key="4">
    <source>
        <dbReference type="Google" id="ProtNLM"/>
    </source>
</evidence>
<dbReference type="EMBL" id="QXFM01000064">
    <property type="protein sequence ID" value="RIV89493.1"/>
    <property type="molecule type" value="Genomic_DNA"/>
</dbReference>
<accession>A0A3A1P6Q6</accession>
<feature type="signal peptide" evidence="1">
    <location>
        <begin position="1"/>
        <end position="25"/>
    </location>
</feature>
<sequence length="162" mass="17394">MFARQIIPAVAAIGCVLGAGLSAVAASAQTAETPYWASISVSRVFMRVGPSMNYPIEWVYKREGLPVKVLRVNEGWRYVEDPDGKRGWMASRMLSRTRAAIVTGEGNAAIRAEGSASAALRWHVAPGVVGELGECSAGWCAFSVRGHRGFVEADRLWGDGDP</sequence>
<evidence type="ECO:0000256" key="1">
    <source>
        <dbReference type="SAM" id="SignalP"/>
    </source>
</evidence>
<dbReference type="Proteomes" id="UP000265366">
    <property type="component" value="Unassembled WGS sequence"/>
</dbReference>
<reference evidence="2 3" key="1">
    <citation type="submission" date="2018-08" db="EMBL/GenBank/DDBJ databases">
        <title>Erythrobacter zhengii sp.nov., a bacterium isolated from deep-sea sediment.</title>
        <authorList>
            <person name="Fang C."/>
            <person name="Wu Y.-H."/>
            <person name="Sun C."/>
            <person name="Wang H."/>
            <person name="Cheng H."/>
            <person name="Meng F.-X."/>
            <person name="Wang C.-S."/>
            <person name="Xu X.-W."/>
        </authorList>
    </citation>
    <scope>NUCLEOTIDE SEQUENCE [LARGE SCALE GENOMIC DNA]</scope>
    <source>
        <strain evidence="2 3">CCTCC AB 2015396</strain>
    </source>
</reference>
<keyword evidence="3" id="KW-1185">Reference proteome</keyword>
<proteinExistence type="predicted"/>
<dbReference type="Pfam" id="PF06347">
    <property type="entry name" value="SH3_4"/>
    <property type="match status" value="2"/>
</dbReference>
<gene>
    <name evidence="2" type="ORF">D2V17_06430</name>
</gene>
<keyword evidence="1" id="KW-0732">Signal</keyword>
<dbReference type="OrthoDB" id="9810773at2"/>
<comment type="caution">
    <text evidence="2">The sequence shown here is derived from an EMBL/GenBank/DDBJ whole genome shotgun (WGS) entry which is preliminary data.</text>
</comment>
<evidence type="ECO:0000313" key="2">
    <source>
        <dbReference type="EMBL" id="RIV89493.1"/>
    </source>
</evidence>
<dbReference type="InterPro" id="IPR010466">
    <property type="entry name" value="DUF1058"/>
</dbReference>
<organism evidence="2 3">
    <name type="scientific">Aurantiacibacter xanthus</name>
    <dbReference type="NCBI Taxonomy" id="1784712"/>
    <lineage>
        <taxon>Bacteria</taxon>
        <taxon>Pseudomonadati</taxon>
        <taxon>Pseudomonadota</taxon>
        <taxon>Alphaproteobacteria</taxon>
        <taxon>Sphingomonadales</taxon>
        <taxon>Erythrobacteraceae</taxon>
        <taxon>Aurantiacibacter</taxon>
    </lineage>
</organism>
<name>A0A3A1P6Q6_9SPHN</name>
<feature type="chain" id="PRO_5017239589" description="SH3b domain-containing protein" evidence="1">
    <location>
        <begin position="26"/>
        <end position="162"/>
    </location>
</feature>
<dbReference type="AlphaFoldDB" id="A0A3A1P6Q6"/>